<dbReference type="AlphaFoldDB" id="A0A174LX59"/>
<dbReference type="OrthoDB" id="9090890at2"/>
<organism evidence="1 2">
    <name type="scientific">Dorea longicatena</name>
    <dbReference type="NCBI Taxonomy" id="88431"/>
    <lineage>
        <taxon>Bacteria</taxon>
        <taxon>Bacillati</taxon>
        <taxon>Bacillota</taxon>
        <taxon>Clostridia</taxon>
        <taxon>Lachnospirales</taxon>
        <taxon>Lachnospiraceae</taxon>
        <taxon>Dorea</taxon>
    </lineage>
</organism>
<evidence type="ECO:0000313" key="2">
    <source>
        <dbReference type="Proteomes" id="UP000095485"/>
    </source>
</evidence>
<reference evidence="1 2" key="1">
    <citation type="submission" date="2015-09" db="EMBL/GenBank/DDBJ databases">
        <authorList>
            <consortium name="Pathogen Informatics"/>
        </authorList>
    </citation>
    <scope>NUCLEOTIDE SEQUENCE [LARGE SCALE GENOMIC DNA]</scope>
    <source>
        <strain evidence="1 2">2789STDY5834914</strain>
    </source>
</reference>
<dbReference type="Pfam" id="PF12663">
    <property type="entry name" value="DUF3788"/>
    <property type="match status" value="1"/>
</dbReference>
<protein>
    <submittedName>
        <fullName evidence="1">Protein of uncharacterized function (DUF3788)</fullName>
    </submittedName>
</protein>
<dbReference type="GeneID" id="96228133"/>
<sequence>MLENTPTQSTMTELLGQPLFAVWQELCSAIDEKYDMERLWNTGGKNWTYEYKYRRGVKTLCSLYAKKNCLGFMIIFGKDERAKFEEIRETLSAPVCRQYDEATTYRDGKWVMFEPTDISEFDDYMKLLAIKRKPNRK</sequence>
<proteinExistence type="predicted"/>
<accession>A0A174LX59</accession>
<dbReference type="Proteomes" id="UP000095485">
    <property type="component" value="Unassembled WGS sequence"/>
</dbReference>
<evidence type="ECO:0000313" key="1">
    <source>
        <dbReference type="EMBL" id="CUP28824.1"/>
    </source>
</evidence>
<dbReference type="RefSeq" id="WP_055056841.1">
    <property type="nucleotide sequence ID" value="NZ_CZAY01000005.1"/>
</dbReference>
<dbReference type="EMBL" id="CZAY01000005">
    <property type="protein sequence ID" value="CUP28824.1"/>
    <property type="molecule type" value="Genomic_DNA"/>
</dbReference>
<name>A0A174LX59_9FIRM</name>
<gene>
    <name evidence="1" type="ORF">ERS852526_00835</name>
</gene>
<dbReference type="InterPro" id="IPR024265">
    <property type="entry name" value="DUF3788"/>
</dbReference>